<gene>
    <name evidence="2" type="ORF">FHS31_000904</name>
</gene>
<dbReference type="Pfam" id="PF00903">
    <property type="entry name" value="Glyoxalase"/>
    <property type="match status" value="2"/>
</dbReference>
<comment type="caution">
    <text evidence="2">The sequence shown here is derived from an EMBL/GenBank/DDBJ whole genome shotgun (WGS) entry which is preliminary data.</text>
</comment>
<dbReference type="PANTHER" id="PTHR36113">
    <property type="entry name" value="LYASE, PUTATIVE-RELATED-RELATED"/>
    <property type="match status" value="1"/>
</dbReference>
<dbReference type="InterPro" id="IPR051332">
    <property type="entry name" value="Fosfomycin_Res_Enzymes"/>
</dbReference>
<dbReference type="Proteomes" id="UP000727456">
    <property type="component" value="Unassembled WGS sequence"/>
</dbReference>
<dbReference type="GO" id="GO:0045133">
    <property type="term" value="F:2,3-dihydroxybenzoate 3,4-dioxygenase activity"/>
    <property type="evidence" value="ECO:0007669"/>
    <property type="project" value="UniProtKB-EC"/>
</dbReference>
<dbReference type="InterPro" id="IPR004360">
    <property type="entry name" value="Glyas_Fos-R_dOase_dom"/>
</dbReference>
<evidence type="ECO:0000259" key="1">
    <source>
        <dbReference type="PROSITE" id="PS51819"/>
    </source>
</evidence>
<dbReference type="EC" id="1.13.11.14" evidence="2"/>
<dbReference type="PROSITE" id="PS51819">
    <property type="entry name" value="VOC"/>
    <property type="match status" value="2"/>
</dbReference>
<keyword evidence="2" id="KW-0560">Oxidoreductase</keyword>
<proteinExistence type="predicted"/>
<dbReference type="EC" id="1.13.11.-" evidence="2"/>
<dbReference type="InterPro" id="IPR037523">
    <property type="entry name" value="VOC_core"/>
</dbReference>
<keyword evidence="3" id="KW-1185">Reference proteome</keyword>
<protein>
    <submittedName>
        <fullName evidence="2">2,3-dihydroxy-p-cumate/2,3-dihydroxybenzoate 3,4-dioxygenase</fullName>
        <ecNumber evidence="2">1.13.11.-</ecNumber>
        <ecNumber evidence="2">1.13.11.14</ecNumber>
    </submittedName>
</protein>
<feature type="domain" description="VOC" evidence="1">
    <location>
        <begin position="7"/>
        <end position="122"/>
    </location>
</feature>
<accession>A0ABX0TQE2</accession>
<dbReference type="PANTHER" id="PTHR36113:SF3">
    <property type="entry name" value="SLL5075 PROTEIN"/>
    <property type="match status" value="1"/>
</dbReference>
<reference evidence="2 3" key="1">
    <citation type="submission" date="2020-03" db="EMBL/GenBank/DDBJ databases">
        <title>Genomic Encyclopedia of Type Strains, Phase III (KMG-III): the genomes of soil and plant-associated and newly described type strains.</title>
        <authorList>
            <person name="Whitman W."/>
        </authorList>
    </citation>
    <scope>NUCLEOTIDE SEQUENCE [LARGE SCALE GENOMIC DNA]</scope>
    <source>
        <strain evidence="2 3">CECT 8804</strain>
    </source>
</reference>
<sequence length="302" mass="32879">MTVRVTDLHYVAHAVPDLAAERKFYGETWGLTEVGEEDGKIYFAAEGSPHPFVIRLRQDDEKKTDLIGFSAASKADVDAVFAQAVAAGAKPISEPGPAEGPAGGYAARFFDPEGRAIEVICDTKQRVHRTLARGEAIPIGLSHIVLHSPNHKALLKFYEDAMGFRVSDWIGEFMVFLRCNAAHHRLAIMPGPPALNHVAFDVNGVDELMRGLARLTQAGVTLNWGPGRHTAGNNTFSYYITPNGTAVEYTSDLEDVDEATWEAKTYEMKPGIVDQWGTGRIIPGNVPHVTADADKGLWCVPA</sequence>
<feature type="domain" description="VOC" evidence="1">
    <location>
        <begin position="140"/>
        <end position="252"/>
    </location>
</feature>
<dbReference type="InterPro" id="IPR029068">
    <property type="entry name" value="Glyas_Bleomycin-R_OHBP_Dase"/>
</dbReference>
<dbReference type="Gene3D" id="3.10.180.10">
    <property type="entry name" value="2,3-Dihydroxybiphenyl 1,2-Dioxygenase, domain 1"/>
    <property type="match status" value="2"/>
</dbReference>
<dbReference type="EMBL" id="JAAOZC010000002">
    <property type="protein sequence ID" value="NIJ07308.1"/>
    <property type="molecule type" value="Genomic_DNA"/>
</dbReference>
<evidence type="ECO:0000313" key="2">
    <source>
        <dbReference type="EMBL" id="NIJ07308.1"/>
    </source>
</evidence>
<dbReference type="RefSeq" id="WP_167072186.1">
    <property type="nucleotide sequence ID" value="NZ_JAAOZC010000002.1"/>
</dbReference>
<dbReference type="CDD" id="cd08362">
    <property type="entry name" value="BphC5-RrK37_N_like"/>
    <property type="match status" value="1"/>
</dbReference>
<evidence type="ECO:0000313" key="3">
    <source>
        <dbReference type="Proteomes" id="UP000727456"/>
    </source>
</evidence>
<name>A0ABX0TQE2_9SPHN</name>
<organism evidence="2 3">
    <name type="scientific">Sphingomonas vulcanisoli</name>
    <dbReference type="NCBI Taxonomy" id="1658060"/>
    <lineage>
        <taxon>Bacteria</taxon>
        <taxon>Pseudomonadati</taxon>
        <taxon>Pseudomonadota</taxon>
        <taxon>Alphaproteobacteria</taxon>
        <taxon>Sphingomonadales</taxon>
        <taxon>Sphingomonadaceae</taxon>
        <taxon>Sphingomonas</taxon>
    </lineage>
</organism>
<dbReference type="SUPFAM" id="SSF54593">
    <property type="entry name" value="Glyoxalase/Bleomycin resistance protein/Dihydroxybiphenyl dioxygenase"/>
    <property type="match status" value="1"/>
</dbReference>